<dbReference type="GO" id="GO:0043024">
    <property type="term" value="F:ribosomal small subunit binding"/>
    <property type="evidence" value="ECO:0007669"/>
    <property type="project" value="TreeGrafter"/>
</dbReference>
<dbReference type="InterPro" id="IPR003489">
    <property type="entry name" value="RHF/RaiA"/>
</dbReference>
<reference evidence="6" key="1">
    <citation type="submission" date="2015-03" db="EMBL/GenBank/DDBJ databases">
        <title>Draft genome sequence of Mizugakiibacter sediminis skMP5.</title>
        <authorList>
            <person name="Watanabe T."/>
            <person name="Kojima H."/>
            <person name="Fukui M."/>
        </authorList>
    </citation>
    <scope>NUCLEOTIDE SEQUENCE</scope>
    <source>
        <strain evidence="6">SkMP5</strain>
    </source>
</reference>
<dbReference type="Pfam" id="PF02482">
    <property type="entry name" value="Ribosomal_S30AE"/>
    <property type="match status" value="1"/>
</dbReference>
<evidence type="ECO:0000256" key="2">
    <source>
        <dbReference type="ARBA" id="ARBA00038434"/>
    </source>
</evidence>
<dbReference type="Gene3D" id="3.30.160.100">
    <property type="entry name" value="Ribosome hibernation promotion factor-like"/>
    <property type="match status" value="1"/>
</dbReference>
<protein>
    <recommendedName>
        <fullName evidence="4">Ribosome hibernation promoting factor</fullName>
    </recommendedName>
    <alternativeName>
        <fullName evidence="5">Hibernation factor HPF</fullName>
    </alternativeName>
</protein>
<reference evidence="7" key="2">
    <citation type="submission" date="2015-08" db="EMBL/GenBank/DDBJ databases">
        <title>Complete DNA Sequence of Pseudomonas syringae pv. actinidiae, the Causal Agent of Kiwifruit Canker Disease.</title>
        <authorList>
            <person name="Rikkerink E.H.A."/>
            <person name="Fineran P.C."/>
        </authorList>
    </citation>
    <scope>NUCLEOTIDE SEQUENCE</scope>
    <source>
        <strain evidence="7">SkMP5</strain>
    </source>
</reference>
<evidence type="ECO:0000313" key="6">
    <source>
        <dbReference type="EMBL" id="GAN45858.1"/>
    </source>
</evidence>
<keyword evidence="8" id="KW-1185">Reference proteome</keyword>
<accession>A0A0K8QNJ3</accession>
<dbReference type="HOGENOM" id="CLU_071472_3_1_6"/>
<dbReference type="EMBL" id="DF952411">
    <property type="protein sequence ID" value="GAN45858.1"/>
    <property type="molecule type" value="Genomic_DNA"/>
</dbReference>
<dbReference type="RefSeq" id="WP_062537066.1">
    <property type="nucleotide sequence ID" value="NZ_DF970209.1"/>
</dbReference>
<dbReference type="InterPro" id="IPR036567">
    <property type="entry name" value="RHF-like"/>
</dbReference>
<dbReference type="Proteomes" id="UP000253740">
    <property type="component" value="Unassembled WGS sequence"/>
</dbReference>
<evidence type="ECO:0000313" key="8">
    <source>
        <dbReference type="Proteomes" id="UP000253740"/>
    </source>
</evidence>
<dbReference type="SUPFAM" id="SSF69754">
    <property type="entry name" value="Ribosome binding protein Y (YfiA homologue)"/>
    <property type="match status" value="1"/>
</dbReference>
<evidence type="ECO:0000256" key="4">
    <source>
        <dbReference type="ARBA" id="ARBA00041148"/>
    </source>
</evidence>
<comment type="similarity">
    <text evidence="2">Belongs to the HPF/YfiA ribosome-associated protein family. Short HPF subfamily.</text>
</comment>
<evidence type="ECO:0000313" key="7">
    <source>
        <dbReference type="EMBL" id="GAP66470.1"/>
    </source>
</evidence>
<proteinExistence type="inferred from homology"/>
<name>A0A0K8QNJ3_9GAMM</name>
<organism evidence="7">
    <name type="scientific">Mizugakiibacter sediminis</name>
    <dbReference type="NCBI Taxonomy" id="1475481"/>
    <lineage>
        <taxon>Bacteria</taxon>
        <taxon>Pseudomonadati</taxon>
        <taxon>Pseudomonadota</taxon>
        <taxon>Gammaproteobacteria</taxon>
        <taxon>Lysobacterales</taxon>
        <taxon>Rhodanobacteraceae</taxon>
        <taxon>Mizugakiibacter</taxon>
    </lineage>
</organism>
<sequence length="106" mass="11690">MQIQISGHQVEVTPALRDYVQTRMERLGRHFDNLTSLNIVLTVEKLEHRADGTLAAAGRVLHAVANAADMYAAIDGLVDKLVAQLRKHKEKVTSHRAKEALAARLG</sequence>
<dbReference type="InterPro" id="IPR050574">
    <property type="entry name" value="HPF/YfiA_ribosome-assoc"/>
</dbReference>
<dbReference type="CDD" id="cd00552">
    <property type="entry name" value="RaiA"/>
    <property type="match status" value="1"/>
</dbReference>
<gene>
    <name evidence="6" type="ORF">MBSD_2432</name>
    <name evidence="7" type="ORF">MBSD_n1778</name>
</gene>
<dbReference type="FunFam" id="3.30.160.100:FF:000001">
    <property type="entry name" value="Ribosome hibernation promoting factor"/>
    <property type="match status" value="1"/>
</dbReference>
<dbReference type="NCBIfam" id="TIGR00741">
    <property type="entry name" value="yfiA"/>
    <property type="match status" value="1"/>
</dbReference>
<comment type="subunit">
    <text evidence="3">Associates exclusively with 100S ribosomes, which are dimers of 70S ribosomes.</text>
</comment>
<dbReference type="PANTHER" id="PTHR33231">
    <property type="entry name" value="30S RIBOSOMAL PROTEIN"/>
    <property type="match status" value="1"/>
</dbReference>
<dbReference type="AlphaFoldDB" id="A0A0K8QNJ3"/>
<dbReference type="GO" id="GO:0022627">
    <property type="term" value="C:cytosolic small ribosomal subunit"/>
    <property type="evidence" value="ECO:0007669"/>
    <property type="project" value="TreeGrafter"/>
</dbReference>
<dbReference type="PANTHER" id="PTHR33231:SF1">
    <property type="entry name" value="30S RIBOSOMAL PROTEIN"/>
    <property type="match status" value="1"/>
</dbReference>
<dbReference type="GO" id="GO:0045900">
    <property type="term" value="P:negative regulation of translational elongation"/>
    <property type="evidence" value="ECO:0007669"/>
    <property type="project" value="TreeGrafter"/>
</dbReference>
<evidence type="ECO:0000256" key="1">
    <source>
        <dbReference type="ARBA" id="ARBA00022845"/>
    </source>
</evidence>
<evidence type="ECO:0000256" key="5">
    <source>
        <dbReference type="ARBA" id="ARBA00041319"/>
    </source>
</evidence>
<dbReference type="STRING" id="1475481.GCA_000953855_01813"/>
<dbReference type="EMBL" id="DF970209">
    <property type="protein sequence ID" value="GAP66470.1"/>
    <property type="molecule type" value="Genomic_DNA"/>
</dbReference>
<dbReference type="OrthoDB" id="9795980at2"/>
<evidence type="ECO:0000256" key="3">
    <source>
        <dbReference type="ARBA" id="ARBA00038695"/>
    </source>
</evidence>
<keyword evidence="1" id="KW-0810">Translation regulation</keyword>